<reference evidence="2 3" key="1">
    <citation type="submission" date="2014-09" db="EMBL/GenBank/DDBJ databases">
        <title>Complete genome sequence of Endomicrobium proavitum.</title>
        <authorList>
            <person name="Zheng H."/>
        </authorList>
    </citation>
    <scope>NUCLEOTIDE SEQUENCE [LARGE SCALE GENOMIC DNA]</scope>
    <source>
        <strain evidence="2 3">Rsa215</strain>
    </source>
</reference>
<evidence type="ECO:0008006" key="4">
    <source>
        <dbReference type="Google" id="ProtNLM"/>
    </source>
</evidence>
<proteinExistence type="predicted"/>
<feature type="transmembrane region" description="Helical" evidence="1">
    <location>
        <begin position="16"/>
        <end position="34"/>
    </location>
</feature>
<protein>
    <recommendedName>
        <fullName evidence="4">Cell division protein FtsX</fullName>
    </recommendedName>
</protein>
<feature type="transmembrane region" description="Helical" evidence="1">
    <location>
        <begin position="197"/>
        <end position="220"/>
    </location>
</feature>
<organism evidence="2 3">
    <name type="scientific">Endomicrobium proavitum</name>
    <dbReference type="NCBI Taxonomy" id="1408281"/>
    <lineage>
        <taxon>Bacteria</taxon>
        <taxon>Pseudomonadati</taxon>
        <taxon>Elusimicrobiota</taxon>
        <taxon>Endomicrobiia</taxon>
        <taxon>Endomicrobiales</taxon>
        <taxon>Endomicrobiaceae</taxon>
        <taxon>Endomicrobium</taxon>
    </lineage>
</organism>
<feature type="transmembrane region" description="Helical" evidence="1">
    <location>
        <begin position="227"/>
        <end position="243"/>
    </location>
</feature>
<evidence type="ECO:0000313" key="2">
    <source>
        <dbReference type="EMBL" id="AKL97511.1"/>
    </source>
</evidence>
<dbReference type="EMBL" id="CP009498">
    <property type="protein sequence ID" value="AKL97511.1"/>
    <property type="molecule type" value="Genomic_DNA"/>
</dbReference>
<keyword evidence="1" id="KW-0472">Membrane</keyword>
<keyword evidence="1" id="KW-0812">Transmembrane</keyword>
<evidence type="ECO:0000256" key="1">
    <source>
        <dbReference type="SAM" id="Phobius"/>
    </source>
</evidence>
<keyword evidence="1" id="KW-1133">Transmembrane helix</keyword>
<dbReference type="AlphaFoldDB" id="A0A0G3WFW9"/>
<feature type="transmembrane region" description="Helical" evidence="1">
    <location>
        <begin position="163"/>
        <end position="185"/>
    </location>
</feature>
<accession>A0A0G3WFW9</accession>
<dbReference type="STRING" id="1408281.Epro_0132"/>
<gene>
    <name evidence="2" type="ORF">Epro_0132</name>
</gene>
<keyword evidence="3" id="KW-1185">Reference proteome</keyword>
<dbReference type="Gene3D" id="3.30.70.3040">
    <property type="match status" value="1"/>
</dbReference>
<dbReference type="OrthoDB" id="9989000at2"/>
<dbReference type="RefSeq" id="WP_052569660.1">
    <property type="nucleotide sequence ID" value="NZ_CP009498.1"/>
</dbReference>
<dbReference type="Proteomes" id="UP000035337">
    <property type="component" value="Chromosome"/>
</dbReference>
<name>A0A0G3WFW9_9BACT</name>
<dbReference type="KEGG" id="epo:Epro_0132"/>
<sequence>MNENAAVKAWSKVVKFFALAAFCAFSVLFADHYYRVDKYAKDMSENLAITVFLNKNVNNSNDVASAIESLGYVNVNEYVSAEQSYYRAVKKNPFLKDVSVPGDKDSFAAYFKVSPNILPTDQFLIVVRNAMAQITGVNDVVYDADGYKKYIQAKRTLELYEKISLIFALTIFALFIIKILFLYYGNNVGAKKLSKDFVIYLLSAAAGFLAVWSAGIFVFYPLLIKEAAVFGIIAVTAALGIIFKD</sequence>
<evidence type="ECO:0000313" key="3">
    <source>
        <dbReference type="Proteomes" id="UP000035337"/>
    </source>
</evidence>